<dbReference type="AlphaFoldDB" id="A0A9N8W9A3"/>
<accession>A0A9N8W9A3</accession>
<evidence type="ECO:0000313" key="3">
    <source>
        <dbReference type="Proteomes" id="UP000789396"/>
    </source>
</evidence>
<sequence>MKIHGTHLDFEKFGLKQQSERASSNNGNRDRQKSTRQNQVYADHCQDNQAHQDKLQIPRYLLQEMN</sequence>
<evidence type="ECO:0000256" key="1">
    <source>
        <dbReference type="SAM" id="MobiDB-lite"/>
    </source>
</evidence>
<dbReference type="Proteomes" id="UP000789396">
    <property type="component" value="Unassembled WGS sequence"/>
</dbReference>
<reference evidence="2" key="1">
    <citation type="submission" date="2021-06" db="EMBL/GenBank/DDBJ databases">
        <authorList>
            <person name="Kallberg Y."/>
            <person name="Tangrot J."/>
            <person name="Rosling A."/>
        </authorList>
    </citation>
    <scope>NUCLEOTIDE SEQUENCE</scope>
    <source>
        <strain evidence="2">IN212</strain>
    </source>
</reference>
<feature type="compositionally biased region" description="Polar residues" evidence="1">
    <location>
        <begin position="16"/>
        <end position="27"/>
    </location>
</feature>
<feature type="region of interest" description="Disordered" evidence="1">
    <location>
        <begin position="1"/>
        <end position="40"/>
    </location>
</feature>
<organism evidence="2 3">
    <name type="scientific">Racocetra fulgida</name>
    <dbReference type="NCBI Taxonomy" id="60492"/>
    <lineage>
        <taxon>Eukaryota</taxon>
        <taxon>Fungi</taxon>
        <taxon>Fungi incertae sedis</taxon>
        <taxon>Mucoromycota</taxon>
        <taxon>Glomeromycotina</taxon>
        <taxon>Glomeromycetes</taxon>
        <taxon>Diversisporales</taxon>
        <taxon>Gigasporaceae</taxon>
        <taxon>Racocetra</taxon>
    </lineage>
</organism>
<dbReference type="EMBL" id="CAJVPZ010000758">
    <property type="protein sequence ID" value="CAG8475429.1"/>
    <property type="molecule type" value="Genomic_DNA"/>
</dbReference>
<proteinExistence type="predicted"/>
<feature type="compositionally biased region" description="Basic and acidic residues" evidence="1">
    <location>
        <begin position="1"/>
        <end position="14"/>
    </location>
</feature>
<comment type="caution">
    <text evidence="2">The sequence shown here is derived from an EMBL/GenBank/DDBJ whole genome shotgun (WGS) entry which is preliminary data.</text>
</comment>
<keyword evidence="3" id="KW-1185">Reference proteome</keyword>
<evidence type="ECO:0000313" key="2">
    <source>
        <dbReference type="EMBL" id="CAG8475429.1"/>
    </source>
</evidence>
<name>A0A9N8W9A3_9GLOM</name>
<gene>
    <name evidence="2" type="ORF">RFULGI_LOCUS1300</name>
</gene>
<protein>
    <submittedName>
        <fullName evidence="2">575_t:CDS:1</fullName>
    </submittedName>
</protein>